<name>A0A8D9BJZ2_9HEMI</name>
<dbReference type="EMBL" id="HBUF01643467">
    <property type="protein sequence ID" value="CAG6785386.1"/>
    <property type="molecule type" value="Transcribed_RNA"/>
</dbReference>
<protein>
    <submittedName>
        <fullName evidence="1">Uncharacterized protein</fullName>
    </submittedName>
</protein>
<accession>A0A8D9BJZ2</accession>
<evidence type="ECO:0000313" key="1">
    <source>
        <dbReference type="EMBL" id="CAG6785386.1"/>
    </source>
</evidence>
<organism evidence="1">
    <name type="scientific">Cacopsylla melanoneura</name>
    <dbReference type="NCBI Taxonomy" id="428564"/>
    <lineage>
        <taxon>Eukaryota</taxon>
        <taxon>Metazoa</taxon>
        <taxon>Ecdysozoa</taxon>
        <taxon>Arthropoda</taxon>
        <taxon>Hexapoda</taxon>
        <taxon>Insecta</taxon>
        <taxon>Pterygota</taxon>
        <taxon>Neoptera</taxon>
        <taxon>Paraneoptera</taxon>
        <taxon>Hemiptera</taxon>
        <taxon>Sternorrhyncha</taxon>
        <taxon>Psylloidea</taxon>
        <taxon>Psyllidae</taxon>
        <taxon>Psyllinae</taxon>
        <taxon>Cacopsylla</taxon>
    </lineage>
</organism>
<dbReference type="AlphaFoldDB" id="A0A8D9BJZ2"/>
<reference evidence="1" key="1">
    <citation type="submission" date="2021-05" db="EMBL/GenBank/DDBJ databases">
        <authorList>
            <person name="Alioto T."/>
            <person name="Alioto T."/>
            <person name="Gomez Garrido J."/>
        </authorList>
    </citation>
    <scope>NUCLEOTIDE SEQUENCE</scope>
</reference>
<proteinExistence type="predicted"/>
<sequence>MLFPFFKLFLSSDILFSLLLLLLLSFFKIFHSVENLSEDVLQVGNFRCPTAKNCFLVVHLCQKIIPQTVSLGYGLECSGSIHIWAYHKIWLNLNTQFFLWIY</sequence>